<dbReference type="Gene3D" id="2.60.120.260">
    <property type="entry name" value="Galactose-binding domain-like"/>
    <property type="match status" value="1"/>
</dbReference>
<keyword evidence="4 6" id="KW-0378">Hydrolase</keyword>
<dbReference type="InterPro" id="IPR006101">
    <property type="entry name" value="Glyco_hydro_2"/>
</dbReference>
<dbReference type="Pfam" id="PF00703">
    <property type="entry name" value="Glyco_hydro_2"/>
    <property type="match status" value="1"/>
</dbReference>
<comment type="similarity">
    <text evidence="2 6">Belongs to the glycosyl hydrolase 2 family.</text>
</comment>
<dbReference type="PANTHER" id="PTHR46323:SF2">
    <property type="entry name" value="BETA-GALACTOSIDASE"/>
    <property type="match status" value="1"/>
</dbReference>
<gene>
    <name evidence="11" type="ORF">AVDCRST_MAG33-2516</name>
</gene>
<feature type="region of interest" description="Disordered" evidence="7">
    <location>
        <begin position="1"/>
        <end position="20"/>
    </location>
</feature>
<dbReference type="PRINTS" id="PR00132">
    <property type="entry name" value="GLHYDRLASE2"/>
</dbReference>
<evidence type="ECO:0000259" key="8">
    <source>
        <dbReference type="Pfam" id="PF00703"/>
    </source>
</evidence>
<dbReference type="SUPFAM" id="SSF49785">
    <property type="entry name" value="Galactose-binding domain-like"/>
    <property type="match status" value="1"/>
</dbReference>
<protein>
    <recommendedName>
        <fullName evidence="3">beta-galactosidase</fullName>
        <ecNumber evidence="3">3.2.1.23</ecNumber>
    </recommendedName>
</protein>
<feature type="domain" description="Glycoside hydrolase family 2 immunoglobulin-like beta-sandwich" evidence="8">
    <location>
        <begin position="232"/>
        <end position="346"/>
    </location>
</feature>
<dbReference type="InterPro" id="IPR006103">
    <property type="entry name" value="Glyco_hydro_2_cat"/>
</dbReference>
<accession>A0A6J4V7J8</accession>
<evidence type="ECO:0000256" key="4">
    <source>
        <dbReference type="ARBA" id="ARBA00022801"/>
    </source>
</evidence>
<dbReference type="Pfam" id="PF02837">
    <property type="entry name" value="Glyco_hydro_2_N"/>
    <property type="match status" value="1"/>
</dbReference>
<dbReference type="InterPro" id="IPR036156">
    <property type="entry name" value="Beta-gal/glucu_dom_sf"/>
</dbReference>
<reference evidence="11" key="1">
    <citation type="submission" date="2020-02" db="EMBL/GenBank/DDBJ databases">
        <authorList>
            <person name="Meier V. D."/>
        </authorList>
    </citation>
    <scope>NUCLEOTIDE SEQUENCE</scope>
    <source>
        <strain evidence="11">AVDCRST_MAG33</strain>
    </source>
</reference>
<dbReference type="InterPro" id="IPR017853">
    <property type="entry name" value="GH"/>
</dbReference>
<dbReference type="PROSITE" id="PS00608">
    <property type="entry name" value="GLYCOSYL_HYDROL_F2_2"/>
    <property type="match status" value="1"/>
</dbReference>
<dbReference type="Gene3D" id="2.60.40.10">
    <property type="entry name" value="Immunoglobulins"/>
    <property type="match status" value="1"/>
</dbReference>
<sequence length="561" mass="61990">MTQTPSRDGSAIATSDPAAANGIWTDPGVTHWRRERPHVPLFPWPDRDGALAGMTGSRPGVMRLDGQWAFRYAGRPAEVPADVHDTLTPDAGWDRLPVPGCWQMHGYGWPNYVNVKYPYPVDPPHVPDDNPVGLYRHWVAVPAGWAGQRLFLTFDGVCSAFQVWVNGELAGASTASHNPAEFDVTDLLVPGDDNLVSVEVRQWSASSYLEDQDMWRLNGIFRSVWLHAVDPVHLRDVHLTTTFADEALADATLHVRAWLRNGGDAASAGGTLRAQLLDPAGHPAGSTTLTAGDIAAGGEAGLTASLAVATPALWTAETPALYTLLLTHEDAGGTVRAVHRQPVGFRTVEIRDRQLWVNGVSIKLQGVNRHDFHPDYGYAVPHEAMVRDIELMKRHNVNTVRTSHYPNDSAFYDLCDRYGLYVIDEADLETHGFDLVGDWSQLSNDPEWRAAYLDRAERLIGRDRNHPSVIIWSLGNESGYGDNHDAMADLIRAADPTRPLHYEGAVRVPERTPVATDLHSTMYPSVDDVIREGERTDDDRPYFMCEYAHAMGQGWSPSRVA</sequence>
<evidence type="ECO:0000256" key="7">
    <source>
        <dbReference type="SAM" id="MobiDB-lite"/>
    </source>
</evidence>
<dbReference type="GO" id="GO:0004565">
    <property type="term" value="F:beta-galactosidase activity"/>
    <property type="evidence" value="ECO:0007669"/>
    <property type="project" value="UniProtKB-EC"/>
</dbReference>
<dbReference type="InterPro" id="IPR008979">
    <property type="entry name" value="Galactose-bd-like_sf"/>
</dbReference>
<dbReference type="InterPro" id="IPR006102">
    <property type="entry name" value="Ig-like_GH2"/>
</dbReference>
<dbReference type="InterPro" id="IPR023230">
    <property type="entry name" value="Glyco_hydro_2_CS"/>
</dbReference>
<dbReference type="Pfam" id="PF02836">
    <property type="entry name" value="Glyco_hydro_2_C"/>
    <property type="match status" value="1"/>
</dbReference>
<dbReference type="SUPFAM" id="SSF51445">
    <property type="entry name" value="(Trans)glycosidases"/>
    <property type="match status" value="1"/>
</dbReference>
<evidence type="ECO:0000256" key="5">
    <source>
        <dbReference type="ARBA" id="ARBA00023295"/>
    </source>
</evidence>
<keyword evidence="5 6" id="KW-0326">Glycosidase</keyword>
<dbReference type="AlphaFoldDB" id="A0A6J4V7J8"/>
<dbReference type="InterPro" id="IPR050347">
    <property type="entry name" value="Bact_Beta-galactosidase"/>
</dbReference>
<dbReference type="SUPFAM" id="SSF49303">
    <property type="entry name" value="beta-Galactosidase/glucuronidase domain"/>
    <property type="match status" value="1"/>
</dbReference>
<dbReference type="PROSITE" id="PS00719">
    <property type="entry name" value="GLYCOSYL_HYDROL_F2_1"/>
    <property type="match status" value="1"/>
</dbReference>
<dbReference type="Gene3D" id="3.20.20.80">
    <property type="entry name" value="Glycosidases"/>
    <property type="match status" value="1"/>
</dbReference>
<dbReference type="InterPro" id="IPR006104">
    <property type="entry name" value="Glyco_hydro_2_N"/>
</dbReference>
<feature type="domain" description="Glycoside hydrolase family 2 catalytic" evidence="9">
    <location>
        <begin position="348"/>
        <end position="554"/>
    </location>
</feature>
<dbReference type="GO" id="GO:0009341">
    <property type="term" value="C:beta-galactosidase complex"/>
    <property type="evidence" value="ECO:0007669"/>
    <property type="project" value="TreeGrafter"/>
</dbReference>
<dbReference type="EMBL" id="CADCWK010000294">
    <property type="protein sequence ID" value="CAA9570883.1"/>
    <property type="molecule type" value="Genomic_DNA"/>
</dbReference>
<comment type="catalytic activity">
    <reaction evidence="1">
        <text>Hydrolysis of terminal non-reducing beta-D-galactose residues in beta-D-galactosides.</text>
        <dbReference type="EC" id="3.2.1.23"/>
    </reaction>
</comment>
<evidence type="ECO:0000256" key="3">
    <source>
        <dbReference type="ARBA" id="ARBA00012756"/>
    </source>
</evidence>
<dbReference type="PANTHER" id="PTHR46323">
    <property type="entry name" value="BETA-GALACTOSIDASE"/>
    <property type="match status" value="1"/>
</dbReference>
<evidence type="ECO:0000259" key="9">
    <source>
        <dbReference type="Pfam" id="PF02836"/>
    </source>
</evidence>
<evidence type="ECO:0000256" key="2">
    <source>
        <dbReference type="ARBA" id="ARBA00007401"/>
    </source>
</evidence>
<name>A0A6J4V7J8_9BACT</name>
<dbReference type="InterPro" id="IPR013783">
    <property type="entry name" value="Ig-like_fold"/>
</dbReference>
<feature type="domain" description="Glycosyl hydrolases family 2 sugar binding" evidence="10">
    <location>
        <begin position="63"/>
        <end position="227"/>
    </location>
</feature>
<dbReference type="EC" id="3.2.1.23" evidence="3"/>
<evidence type="ECO:0000256" key="6">
    <source>
        <dbReference type="RuleBase" id="RU361154"/>
    </source>
</evidence>
<organism evidence="11">
    <name type="scientific">uncultured Thermomicrobiales bacterium</name>
    <dbReference type="NCBI Taxonomy" id="1645740"/>
    <lineage>
        <taxon>Bacteria</taxon>
        <taxon>Pseudomonadati</taxon>
        <taxon>Thermomicrobiota</taxon>
        <taxon>Thermomicrobia</taxon>
        <taxon>Thermomicrobiales</taxon>
        <taxon>environmental samples</taxon>
    </lineage>
</organism>
<dbReference type="InterPro" id="IPR023232">
    <property type="entry name" value="Glyco_hydro_2_AS"/>
</dbReference>
<evidence type="ECO:0000256" key="1">
    <source>
        <dbReference type="ARBA" id="ARBA00001412"/>
    </source>
</evidence>
<evidence type="ECO:0000259" key="10">
    <source>
        <dbReference type="Pfam" id="PF02837"/>
    </source>
</evidence>
<dbReference type="GO" id="GO:0005990">
    <property type="term" value="P:lactose catabolic process"/>
    <property type="evidence" value="ECO:0007669"/>
    <property type="project" value="TreeGrafter"/>
</dbReference>
<evidence type="ECO:0000313" key="11">
    <source>
        <dbReference type="EMBL" id="CAA9570883.1"/>
    </source>
</evidence>
<proteinExistence type="inferred from homology"/>